<feature type="non-terminal residue" evidence="3">
    <location>
        <position position="294"/>
    </location>
</feature>
<feature type="domain" description="F-box" evidence="2">
    <location>
        <begin position="49"/>
        <end position="95"/>
    </location>
</feature>
<dbReference type="AlphaFoldDB" id="A0A0D2KJY7"/>
<evidence type="ECO:0000256" key="1">
    <source>
        <dbReference type="SAM" id="MobiDB-lite"/>
    </source>
</evidence>
<dbReference type="Pfam" id="PF12937">
    <property type="entry name" value="F-box-like"/>
    <property type="match status" value="1"/>
</dbReference>
<accession>A0A0D2KJY7</accession>
<gene>
    <name evidence="3" type="ORF">MNEG_11835</name>
</gene>
<keyword evidence="4" id="KW-1185">Reference proteome</keyword>
<dbReference type="InterPro" id="IPR036047">
    <property type="entry name" value="F-box-like_dom_sf"/>
</dbReference>
<feature type="compositionally biased region" description="Gly residues" evidence="1">
    <location>
        <begin position="1"/>
        <end position="10"/>
    </location>
</feature>
<sequence length="294" mass="29885">MADDCAGGGDRAASSMASGSGGGGAPPGSCDFGGHVISSDASGGGADGATTLLELPDHLLLEVLALTDRAALCSASRACRRLCAKAERPELWPGFSDDGPVLRRVRRAMAEALRIPPQAFACHLDLKRSRHFPVCAPTYSLRPLLRTPDPEALASAASRALQDRAERAAPRLWQLPSPRAWPAVAVVAVCRSDRACVRFGLRPAAAVAAVADEIALMGWPPQQCDGDGGGGGGLAPCSCGDSPGDVGPQDGGGGNGDSGTAEGEAWLAAGPREGPCGGAEAAFQDDRLELAVLE</sequence>
<dbReference type="SUPFAM" id="SSF81383">
    <property type="entry name" value="F-box domain"/>
    <property type="match status" value="1"/>
</dbReference>
<evidence type="ECO:0000313" key="4">
    <source>
        <dbReference type="Proteomes" id="UP000054498"/>
    </source>
</evidence>
<reference evidence="3 4" key="1">
    <citation type="journal article" date="2013" name="BMC Genomics">
        <title>Reconstruction of the lipid metabolism for the microalga Monoraphidium neglectum from its genome sequence reveals characteristics suitable for biofuel production.</title>
        <authorList>
            <person name="Bogen C."/>
            <person name="Al-Dilaimi A."/>
            <person name="Albersmeier A."/>
            <person name="Wichmann J."/>
            <person name="Grundmann M."/>
            <person name="Rupp O."/>
            <person name="Lauersen K.J."/>
            <person name="Blifernez-Klassen O."/>
            <person name="Kalinowski J."/>
            <person name="Goesmann A."/>
            <person name="Mussgnug J.H."/>
            <person name="Kruse O."/>
        </authorList>
    </citation>
    <scope>NUCLEOTIDE SEQUENCE [LARGE SCALE GENOMIC DNA]</scope>
    <source>
        <strain evidence="3 4">SAG 48.87</strain>
    </source>
</reference>
<protein>
    <recommendedName>
        <fullName evidence="2">F-box domain-containing protein</fullName>
    </recommendedName>
</protein>
<dbReference type="EMBL" id="KK103148">
    <property type="protein sequence ID" value="KIY96128.1"/>
    <property type="molecule type" value="Genomic_DNA"/>
</dbReference>
<dbReference type="GeneID" id="25729137"/>
<feature type="region of interest" description="Disordered" evidence="1">
    <location>
        <begin position="240"/>
        <end position="279"/>
    </location>
</feature>
<evidence type="ECO:0000313" key="3">
    <source>
        <dbReference type="EMBL" id="KIY96128.1"/>
    </source>
</evidence>
<dbReference type="OrthoDB" id="550772at2759"/>
<dbReference type="KEGG" id="mng:MNEG_11835"/>
<dbReference type="Gene3D" id="1.20.1280.50">
    <property type="match status" value="1"/>
</dbReference>
<dbReference type="RefSeq" id="XP_013895148.1">
    <property type="nucleotide sequence ID" value="XM_014039694.1"/>
</dbReference>
<organism evidence="3 4">
    <name type="scientific">Monoraphidium neglectum</name>
    <dbReference type="NCBI Taxonomy" id="145388"/>
    <lineage>
        <taxon>Eukaryota</taxon>
        <taxon>Viridiplantae</taxon>
        <taxon>Chlorophyta</taxon>
        <taxon>core chlorophytes</taxon>
        <taxon>Chlorophyceae</taxon>
        <taxon>CS clade</taxon>
        <taxon>Sphaeropleales</taxon>
        <taxon>Selenastraceae</taxon>
        <taxon>Monoraphidium</taxon>
    </lineage>
</organism>
<evidence type="ECO:0000259" key="2">
    <source>
        <dbReference type="PROSITE" id="PS50181"/>
    </source>
</evidence>
<name>A0A0D2KJY7_9CHLO</name>
<proteinExistence type="predicted"/>
<feature type="region of interest" description="Disordered" evidence="1">
    <location>
        <begin position="1"/>
        <end position="25"/>
    </location>
</feature>
<dbReference type="InterPro" id="IPR001810">
    <property type="entry name" value="F-box_dom"/>
</dbReference>
<dbReference type="PROSITE" id="PS50181">
    <property type="entry name" value="FBOX"/>
    <property type="match status" value="1"/>
</dbReference>
<dbReference type="Proteomes" id="UP000054498">
    <property type="component" value="Unassembled WGS sequence"/>
</dbReference>